<dbReference type="Pfam" id="PF00005">
    <property type="entry name" value="ABC_tran"/>
    <property type="match status" value="2"/>
</dbReference>
<dbReference type="InterPro" id="IPR022216">
    <property type="entry name" value="ABC_Co_transporter"/>
</dbReference>
<dbReference type="FunFam" id="3.40.50.300:FF:000224">
    <property type="entry name" value="Energy-coupling factor transporter ATP-binding protein EcfA"/>
    <property type="match status" value="1"/>
</dbReference>
<dbReference type="PROSITE" id="PS00211">
    <property type="entry name" value="ABC_TRANSPORTER_1"/>
    <property type="match status" value="2"/>
</dbReference>
<accession>A0A0R1YIL8</accession>
<comment type="caution">
    <text evidence="12">The sequence shown here is derived from an EMBL/GenBank/DDBJ whole genome shotgun (WGS) entry which is preliminary data.</text>
</comment>
<dbReference type="PATRIC" id="fig|1423786.4.peg.2034"/>
<dbReference type="FunFam" id="3.40.50.300:FF:001422">
    <property type="entry name" value="Cobalt ABC transporter ATP-binding protein"/>
    <property type="match status" value="1"/>
</dbReference>
<dbReference type="InterPro" id="IPR003439">
    <property type="entry name" value="ABC_transporter-like_ATP-bd"/>
</dbReference>
<evidence type="ECO:0000256" key="3">
    <source>
        <dbReference type="ARBA" id="ARBA00022448"/>
    </source>
</evidence>
<evidence type="ECO:0000256" key="8">
    <source>
        <dbReference type="ARBA" id="ARBA00022967"/>
    </source>
</evidence>
<dbReference type="Proteomes" id="UP000051010">
    <property type="component" value="Unassembled WGS sequence"/>
</dbReference>
<evidence type="ECO:0000256" key="9">
    <source>
        <dbReference type="ARBA" id="ARBA00023136"/>
    </source>
</evidence>
<evidence type="ECO:0000259" key="11">
    <source>
        <dbReference type="PROSITE" id="PS50893"/>
    </source>
</evidence>
<evidence type="ECO:0000313" key="13">
    <source>
        <dbReference type="Proteomes" id="UP000051010"/>
    </source>
</evidence>
<dbReference type="PANTHER" id="PTHR43553:SF26">
    <property type="entry name" value="ABC TRANSPORTER ATP-BINDING PROTEIN BC_2655-RELATED"/>
    <property type="match status" value="1"/>
</dbReference>
<keyword evidence="5" id="KW-0677">Repeat</keyword>
<reference evidence="12 13" key="1">
    <citation type="journal article" date="2015" name="Genome Announc.">
        <title>Expanding the biotechnology potential of lactobacilli through comparative genomics of 213 strains and associated genera.</title>
        <authorList>
            <person name="Sun Z."/>
            <person name="Harris H.M."/>
            <person name="McCann A."/>
            <person name="Guo C."/>
            <person name="Argimon S."/>
            <person name="Zhang W."/>
            <person name="Yang X."/>
            <person name="Jeffery I.B."/>
            <person name="Cooney J.C."/>
            <person name="Kagawa T.F."/>
            <person name="Liu W."/>
            <person name="Song Y."/>
            <person name="Salvetti E."/>
            <person name="Wrobel A."/>
            <person name="Rasinkangas P."/>
            <person name="Parkhill J."/>
            <person name="Rea M.C."/>
            <person name="O'Sullivan O."/>
            <person name="Ritari J."/>
            <person name="Douillard F.P."/>
            <person name="Paul Ross R."/>
            <person name="Yang R."/>
            <person name="Briner A.E."/>
            <person name="Felis G.E."/>
            <person name="de Vos W.M."/>
            <person name="Barrangou R."/>
            <person name="Klaenhammer T.R."/>
            <person name="Caufield P.W."/>
            <person name="Cui Y."/>
            <person name="Zhang H."/>
            <person name="O'Toole P.W."/>
        </authorList>
    </citation>
    <scope>NUCLEOTIDE SEQUENCE [LARGE SCALE GENOMIC DNA]</scope>
    <source>
        <strain evidence="12 13">DSM 18390</strain>
    </source>
</reference>
<evidence type="ECO:0000256" key="1">
    <source>
        <dbReference type="ARBA" id="ARBA00004202"/>
    </source>
</evidence>
<keyword evidence="7 12" id="KW-0067">ATP-binding</keyword>
<evidence type="ECO:0000256" key="5">
    <source>
        <dbReference type="ARBA" id="ARBA00022737"/>
    </source>
</evidence>
<protein>
    <submittedName>
        <fullName evidence="12">ABC transporter, ATP-binding protein</fullName>
    </submittedName>
</protein>
<gene>
    <name evidence="12" type="ORF">FD47_GL001927</name>
</gene>
<dbReference type="Gene3D" id="3.40.50.300">
    <property type="entry name" value="P-loop containing nucleotide triphosphate hydrolases"/>
    <property type="match status" value="2"/>
</dbReference>
<feature type="domain" description="ABC transporter" evidence="11">
    <location>
        <begin position="8"/>
        <end position="249"/>
    </location>
</feature>
<keyword evidence="3" id="KW-0813">Transport</keyword>
<dbReference type="PANTHER" id="PTHR43553">
    <property type="entry name" value="HEAVY METAL TRANSPORTER"/>
    <property type="match status" value="1"/>
</dbReference>
<comment type="function">
    <text evidence="10">Probably part of an ABC transporter complex. Responsible for energy coupling to the transport system.</text>
</comment>
<keyword evidence="9" id="KW-0472">Membrane</keyword>
<dbReference type="GO" id="GO:0005524">
    <property type="term" value="F:ATP binding"/>
    <property type="evidence" value="ECO:0007669"/>
    <property type="project" value="UniProtKB-KW"/>
</dbReference>
<dbReference type="InterPro" id="IPR050095">
    <property type="entry name" value="ECF_ABC_transporter_ATP-bd"/>
</dbReference>
<dbReference type="GO" id="GO:0042626">
    <property type="term" value="F:ATPase-coupled transmembrane transporter activity"/>
    <property type="evidence" value="ECO:0007669"/>
    <property type="project" value="TreeGrafter"/>
</dbReference>
<dbReference type="PROSITE" id="PS50893">
    <property type="entry name" value="ABC_TRANSPORTER_2"/>
    <property type="match status" value="2"/>
</dbReference>
<dbReference type="GO" id="GO:0016887">
    <property type="term" value="F:ATP hydrolysis activity"/>
    <property type="evidence" value="ECO:0007669"/>
    <property type="project" value="InterPro"/>
</dbReference>
<evidence type="ECO:0000256" key="6">
    <source>
        <dbReference type="ARBA" id="ARBA00022741"/>
    </source>
</evidence>
<dbReference type="RefSeq" id="WP_056980615.1">
    <property type="nucleotide sequence ID" value="NZ_AZFZ01000044.1"/>
</dbReference>
<evidence type="ECO:0000256" key="2">
    <source>
        <dbReference type="ARBA" id="ARBA00005417"/>
    </source>
</evidence>
<name>A0A0R1YIL8_9LACO</name>
<evidence type="ECO:0000256" key="4">
    <source>
        <dbReference type="ARBA" id="ARBA00022475"/>
    </source>
</evidence>
<dbReference type="InterPro" id="IPR015856">
    <property type="entry name" value="ABC_transpr_CbiO/EcfA_su"/>
</dbReference>
<proteinExistence type="inferred from homology"/>
<dbReference type="NCBIfam" id="NF010167">
    <property type="entry name" value="PRK13648.1"/>
    <property type="match status" value="2"/>
</dbReference>
<dbReference type="SUPFAM" id="SSF52540">
    <property type="entry name" value="P-loop containing nucleoside triphosphate hydrolases"/>
    <property type="match status" value="2"/>
</dbReference>
<organism evidence="12 13">
    <name type="scientific">Lentilactobacillus parafarraginis DSM 18390 = JCM 14109</name>
    <dbReference type="NCBI Taxonomy" id="1423786"/>
    <lineage>
        <taxon>Bacteria</taxon>
        <taxon>Bacillati</taxon>
        <taxon>Bacillota</taxon>
        <taxon>Bacilli</taxon>
        <taxon>Lactobacillales</taxon>
        <taxon>Lactobacillaceae</taxon>
        <taxon>Lentilactobacillus</taxon>
    </lineage>
</organism>
<keyword evidence="4" id="KW-1003">Cell membrane</keyword>
<feature type="domain" description="ABC transporter" evidence="11">
    <location>
        <begin position="305"/>
        <end position="539"/>
    </location>
</feature>
<dbReference type="SMART" id="SM00382">
    <property type="entry name" value="AAA"/>
    <property type="match status" value="2"/>
</dbReference>
<evidence type="ECO:0000313" key="12">
    <source>
        <dbReference type="EMBL" id="KRM42350.1"/>
    </source>
</evidence>
<keyword evidence="8" id="KW-1278">Translocase</keyword>
<comment type="subcellular location">
    <subcellularLocation>
        <location evidence="1">Cell membrane</location>
        <topology evidence="1">Peripheral membrane protein</topology>
    </subcellularLocation>
</comment>
<dbReference type="GO" id="GO:0043190">
    <property type="term" value="C:ATP-binding cassette (ABC) transporter complex"/>
    <property type="evidence" value="ECO:0007669"/>
    <property type="project" value="TreeGrafter"/>
</dbReference>
<dbReference type="CDD" id="cd03225">
    <property type="entry name" value="ABC_cobalt_CbiO_domain1"/>
    <property type="match status" value="2"/>
</dbReference>
<dbReference type="EMBL" id="AZFZ01000044">
    <property type="protein sequence ID" value="KRM42350.1"/>
    <property type="molecule type" value="Genomic_DNA"/>
</dbReference>
<dbReference type="Pfam" id="PF12558">
    <property type="entry name" value="DUF3744"/>
    <property type="match status" value="1"/>
</dbReference>
<dbReference type="InterPro" id="IPR027417">
    <property type="entry name" value="P-loop_NTPase"/>
</dbReference>
<dbReference type="InterPro" id="IPR003593">
    <property type="entry name" value="AAA+_ATPase"/>
</dbReference>
<keyword evidence="6" id="KW-0547">Nucleotide-binding</keyword>
<evidence type="ECO:0000256" key="7">
    <source>
        <dbReference type="ARBA" id="ARBA00022840"/>
    </source>
</evidence>
<dbReference type="AlphaFoldDB" id="A0A0R1YIL8"/>
<comment type="similarity">
    <text evidence="2">Belongs to the ABC transporter superfamily.</text>
</comment>
<dbReference type="InterPro" id="IPR017871">
    <property type="entry name" value="ABC_transporter-like_CS"/>
</dbReference>
<sequence>MTEQQPMIQFSDVSFQYRSQEAPTLQHINLTIHKGEKVFITGPSGSGKSTLGNLINGVIPEEFPGKLTGEVTINGKPQSELDLTDLSFEVGTVLQDPDSQFVGLTVAEDVAFALENDAQKVDVLHRKVAEWADRLNLKALLNKHPQDLSGGQKQRVALAGVLIDNEPMLLLDEPLANLDPAAGRASMKLLDWLVSQQDLTVIIIDHRIEEVLQIPIDRMVILADGRVAADDTPEHILKQNILLKNGLREPLYVTALKAAGIDIRAVERLDDLVGLNLTTDQQTQLTSWVANLPQPKETKKADPIISLRGLTFAYPDEEKIFDKFDLTIHRGEMAALVGRNGTGKTTLINLITGFLKPTSGRLLFGDTDISTDSVKQRADRIGYVLQDPNQMISKTMIFDEVALGLELRGVDSETTKKRVFDTLKITGLYPYRNWPISALSFGQKKRVTIAAALVLRPEVLILDEPTAGQDLAHYAQMMDFLVALNRQQGTTVLMVTHDMNLMMAYADRTIVLDQGRVLEDAAPAKVLTNQAVIAKAHLAQLSLQVLAEKVGAPDPIAFAEKFIAYERSTHDGESTVII</sequence>
<evidence type="ECO:0000256" key="10">
    <source>
        <dbReference type="ARBA" id="ARBA00025157"/>
    </source>
</evidence>